<organism evidence="3 4">
    <name type="scientific">Amycolatopsis albispora</name>
    <dbReference type="NCBI Taxonomy" id="1804986"/>
    <lineage>
        <taxon>Bacteria</taxon>
        <taxon>Bacillati</taxon>
        <taxon>Actinomycetota</taxon>
        <taxon>Actinomycetes</taxon>
        <taxon>Pseudonocardiales</taxon>
        <taxon>Pseudonocardiaceae</taxon>
        <taxon>Amycolatopsis</taxon>
    </lineage>
</organism>
<proteinExistence type="inferred from homology"/>
<dbReference type="SUPFAM" id="SSF51735">
    <property type="entry name" value="NAD(P)-binding Rossmann-fold domains"/>
    <property type="match status" value="1"/>
</dbReference>
<gene>
    <name evidence="3" type="ORF">A4R43_38250</name>
</gene>
<keyword evidence="2" id="KW-0560">Oxidoreductase</keyword>
<name>A0A344LHR3_9PSEU</name>
<dbReference type="GO" id="GO:0016616">
    <property type="term" value="F:oxidoreductase activity, acting on the CH-OH group of donors, NAD or NADP as acceptor"/>
    <property type="evidence" value="ECO:0007669"/>
    <property type="project" value="TreeGrafter"/>
</dbReference>
<keyword evidence="4" id="KW-1185">Reference proteome</keyword>
<evidence type="ECO:0000256" key="2">
    <source>
        <dbReference type="ARBA" id="ARBA00023002"/>
    </source>
</evidence>
<dbReference type="RefSeq" id="WP_113696642.1">
    <property type="nucleotide sequence ID" value="NZ_CP015163.1"/>
</dbReference>
<dbReference type="PROSITE" id="PS00061">
    <property type="entry name" value="ADH_SHORT"/>
    <property type="match status" value="1"/>
</dbReference>
<dbReference type="PANTHER" id="PTHR42760">
    <property type="entry name" value="SHORT-CHAIN DEHYDROGENASES/REDUCTASES FAMILY MEMBER"/>
    <property type="match status" value="1"/>
</dbReference>
<dbReference type="PRINTS" id="PR00080">
    <property type="entry name" value="SDRFAMILY"/>
</dbReference>
<dbReference type="InterPro" id="IPR036291">
    <property type="entry name" value="NAD(P)-bd_dom_sf"/>
</dbReference>
<dbReference type="InterPro" id="IPR002347">
    <property type="entry name" value="SDR_fam"/>
</dbReference>
<dbReference type="OrthoDB" id="9803333at2"/>
<reference evidence="3 4" key="1">
    <citation type="submission" date="2016-04" db="EMBL/GenBank/DDBJ databases">
        <title>Complete genome sequence and analysis of deep-sea sediment isolate, Amycolatopsis sp. WP1.</title>
        <authorList>
            <person name="Wang H."/>
            <person name="Chen S."/>
            <person name="Wu Q."/>
        </authorList>
    </citation>
    <scope>NUCLEOTIDE SEQUENCE [LARGE SCALE GENOMIC DNA]</scope>
    <source>
        <strain evidence="3 4">WP1</strain>
    </source>
</reference>
<dbReference type="Pfam" id="PF13561">
    <property type="entry name" value="adh_short_C2"/>
    <property type="match status" value="1"/>
</dbReference>
<dbReference type="Gene3D" id="3.40.50.720">
    <property type="entry name" value="NAD(P)-binding Rossmann-like Domain"/>
    <property type="match status" value="1"/>
</dbReference>
<sequence>MRLDGTVAVVTGGGTGIGRATALALAGAGAAGVVVNYSRSAEEAERTVAELTALGCDAVAEQADVADDEQVRALAGRVLDRFGRVDVLVNNAGTTFRVPHADLESLTDQVWHQVLDVNLLGPFHCVRAFAPALTEARGAVVNVASIAGYRAGGSSVAYGVSKAALLQLTRNLAVSLAPHVRVNAIAPGTVATRWQTGLHGAEAFKERAKAERETVPLREISGPEHVAQAVLGVLMMDLVTGEVVIVDGGKHVLY</sequence>
<comment type="similarity">
    <text evidence="1">Belongs to the short-chain dehydrogenases/reductases (SDR) family.</text>
</comment>
<evidence type="ECO:0000313" key="3">
    <source>
        <dbReference type="EMBL" id="AXB47587.1"/>
    </source>
</evidence>
<evidence type="ECO:0008006" key="5">
    <source>
        <dbReference type="Google" id="ProtNLM"/>
    </source>
</evidence>
<dbReference type="EMBL" id="CP015163">
    <property type="protein sequence ID" value="AXB47587.1"/>
    <property type="molecule type" value="Genomic_DNA"/>
</dbReference>
<accession>A0A344LHR3</accession>
<dbReference type="FunFam" id="3.40.50.720:FF:000084">
    <property type="entry name" value="Short-chain dehydrogenase reductase"/>
    <property type="match status" value="1"/>
</dbReference>
<dbReference type="KEGG" id="aab:A4R43_38250"/>
<protein>
    <recommendedName>
        <fullName evidence="5">3-ketoacyl-ACP reductase</fullName>
    </recommendedName>
</protein>
<dbReference type="PRINTS" id="PR00081">
    <property type="entry name" value="GDHRDH"/>
</dbReference>
<evidence type="ECO:0000256" key="1">
    <source>
        <dbReference type="ARBA" id="ARBA00006484"/>
    </source>
</evidence>
<dbReference type="CDD" id="cd05233">
    <property type="entry name" value="SDR_c"/>
    <property type="match status" value="1"/>
</dbReference>
<dbReference type="AlphaFoldDB" id="A0A344LHR3"/>
<evidence type="ECO:0000313" key="4">
    <source>
        <dbReference type="Proteomes" id="UP000250434"/>
    </source>
</evidence>
<dbReference type="InterPro" id="IPR020904">
    <property type="entry name" value="Sc_DH/Rdtase_CS"/>
</dbReference>
<dbReference type="Proteomes" id="UP000250434">
    <property type="component" value="Chromosome"/>
</dbReference>